<proteinExistence type="predicted"/>
<sequence length="152" mass="17477">MSSPTTKQIPKVIELNLSDQVFTFTDATGTEWHWNASKGYRLIEQAPREALELHPSDHGIDLVHLRHRYPDLDEQYARTVDLSKPILFLPFHDGTSVLIDGWHRLARCVMEGIPFLPCYELTPQEAQQVLVMKIPPRPKLAPMDTKKGRRKP</sequence>
<dbReference type="AlphaFoldDB" id="A0A7W9SY18"/>
<reference evidence="1 2" key="1">
    <citation type="submission" date="2020-08" db="EMBL/GenBank/DDBJ databases">
        <title>Genomic Encyclopedia of Type Strains, Phase IV (KMG-IV): sequencing the most valuable type-strain genomes for metagenomic binning, comparative biology and taxonomic classification.</title>
        <authorList>
            <person name="Goeker M."/>
        </authorList>
    </citation>
    <scope>NUCLEOTIDE SEQUENCE [LARGE SCALE GENOMIC DNA]</scope>
    <source>
        <strain evidence="1 2">DSM 23562</strain>
    </source>
</reference>
<dbReference type="SUPFAM" id="SSF110849">
    <property type="entry name" value="ParB/Sulfiredoxin"/>
    <property type="match status" value="1"/>
</dbReference>
<dbReference type="InterPro" id="IPR036086">
    <property type="entry name" value="ParB/Sulfiredoxin_sf"/>
</dbReference>
<dbReference type="EMBL" id="JACHGW010000010">
    <property type="protein sequence ID" value="MBB6053954.1"/>
    <property type="molecule type" value="Genomic_DNA"/>
</dbReference>
<keyword evidence="2" id="KW-1185">Reference proteome</keyword>
<name>A0A7W9SY18_ARMRO</name>
<dbReference type="Proteomes" id="UP000520814">
    <property type="component" value="Unassembled WGS sequence"/>
</dbReference>
<comment type="caution">
    <text evidence="1">The sequence shown here is derived from an EMBL/GenBank/DDBJ whole genome shotgun (WGS) entry which is preliminary data.</text>
</comment>
<accession>A0A7W9SY18</accession>
<protein>
    <recommendedName>
        <fullName evidence="3">ParB-like nuclease family protein</fullName>
    </recommendedName>
</protein>
<evidence type="ECO:0000313" key="2">
    <source>
        <dbReference type="Proteomes" id="UP000520814"/>
    </source>
</evidence>
<evidence type="ECO:0000313" key="1">
    <source>
        <dbReference type="EMBL" id="MBB6053954.1"/>
    </source>
</evidence>
<evidence type="ECO:0008006" key="3">
    <source>
        <dbReference type="Google" id="ProtNLM"/>
    </source>
</evidence>
<organism evidence="1 2">
    <name type="scientific">Armatimonas rosea</name>
    <dbReference type="NCBI Taxonomy" id="685828"/>
    <lineage>
        <taxon>Bacteria</taxon>
        <taxon>Bacillati</taxon>
        <taxon>Armatimonadota</taxon>
        <taxon>Armatimonadia</taxon>
        <taxon>Armatimonadales</taxon>
        <taxon>Armatimonadaceae</taxon>
        <taxon>Armatimonas</taxon>
    </lineage>
</organism>
<dbReference type="RefSeq" id="WP_184204036.1">
    <property type="nucleotide sequence ID" value="NZ_JACHGW010000010.1"/>
</dbReference>
<gene>
    <name evidence="1" type="ORF">HNQ39_005801</name>
</gene>